<dbReference type="InterPro" id="IPR036318">
    <property type="entry name" value="FAD-bd_PCMH-like_sf"/>
</dbReference>
<keyword evidence="5" id="KW-1185">Reference proteome</keyword>
<keyword evidence="2" id="KW-0560">Oxidoreductase</keyword>
<comment type="similarity">
    <text evidence="1">Belongs to the oxygen-dependent FAD-linked oxidoreductase family.</text>
</comment>
<sequence length="286" mass="30767">MRRSARIYEIDGYIREFKDAVAALKFAEENDIRVVIRNTGHDYLGRSTGAGALGIWTHHLKSTEVINWEDPYYRGKALKLGAGVQGFEALAAAKEAGLVVVTGECPTVGVAGGYIQGGGHSALSTNFGLAADNTLSFQVVTPRRDVLTASSTENQDLYWALSGGGGGNFGIVTSVTVKAHPDDTVAGASFQVNTTEENPDLIFEVIDDFHKALPNIVSAGVMVIYFFNKDFLQVPALTAYGKKKEQGLIFNLSTPSSQATTTTMITIGGRYQREISRSERSCSEDA</sequence>
<dbReference type="PANTHER" id="PTHR13878">
    <property type="entry name" value="GULONOLACTONE OXIDASE"/>
    <property type="match status" value="1"/>
</dbReference>
<dbReference type="PROSITE" id="PS51387">
    <property type="entry name" value="FAD_PCMH"/>
    <property type="match status" value="1"/>
</dbReference>
<evidence type="ECO:0000313" key="5">
    <source>
        <dbReference type="Proteomes" id="UP000012174"/>
    </source>
</evidence>
<evidence type="ECO:0000256" key="2">
    <source>
        <dbReference type="ARBA" id="ARBA00023002"/>
    </source>
</evidence>
<reference evidence="5" key="1">
    <citation type="journal article" date="2013" name="Genome Announc.">
        <title>Draft genome sequence of the grapevine dieback fungus Eutypa lata UCR-EL1.</title>
        <authorList>
            <person name="Blanco-Ulate B."/>
            <person name="Rolshausen P.E."/>
            <person name="Cantu D."/>
        </authorList>
    </citation>
    <scope>NUCLEOTIDE SEQUENCE [LARGE SCALE GENOMIC DNA]</scope>
    <source>
        <strain evidence="5">UCR-EL1</strain>
    </source>
</reference>
<dbReference type="KEGG" id="ela:UCREL1_7512"/>
<dbReference type="OMA" id="EVINWED"/>
<dbReference type="InterPro" id="IPR016169">
    <property type="entry name" value="FAD-bd_PCMH_sub2"/>
</dbReference>
<dbReference type="eggNOG" id="ENOG502R8I5">
    <property type="taxonomic scope" value="Eukaryota"/>
</dbReference>
<evidence type="ECO:0000256" key="1">
    <source>
        <dbReference type="ARBA" id="ARBA00005466"/>
    </source>
</evidence>
<dbReference type="Gene3D" id="3.30.465.10">
    <property type="match status" value="1"/>
</dbReference>
<evidence type="ECO:0000313" key="4">
    <source>
        <dbReference type="EMBL" id="EMR65512.1"/>
    </source>
</evidence>
<proteinExistence type="inferred from homology"/>
<dbReference type="GO" id="GO:0016491">
    <property type="term" value="F:oxidoreductase activity"/>
    <property type="evidence" value="ECO:0007669"/>
    <property type="project" value="UniProtKB-KW"/>
</dbReference>
<dbReference type="InterPro" id="IPR006094">
    <property type="entry name" value="Oxid_FAD_bind_N"/>
</dbReference>
<dbReference type="Proteomes" id="UP000012174">
    <property type="component" value="Unassembled WGS sequence"/>
</dbReference>
<organism evidence="4 5">
    <name type="scientific">Eutypa lata (strain UCR-EL1)</name>
    <name type="common">Grapevine dieback disease fungus</name>
    <name type="synonym">Eutypa armeniacae</name>
    <dbReference type="NCBI Taxonomy" id="1287681"/>
    <lineage>
        <taxon>Eukaryota</taxon>
        <taxon>Fungi</taxon>
        <taxon>Dikarya</taxon>
        <taxon>Ascomycota</taxon>
        <taxon>Pezizomycotina</taxon>
        <taxon>Sordariomycetes</taxon>
        <taxon>Xylariomycetidae</taxon>
        <taxon>Xylariales</taxon>
        <taxon>Diatrypaceae</taxon>
        <taxon>Eutypa</taxon>
    </lineage>
</organism>
<dbReference type="GO" id="GO:0071949">
    <property type="term" value="F:FAD binding"/>
    <property type="evidence" value="ECO:0007669"/>
    <property type="project" value="InterPro"/>
</dbReference>
<name>M7SMS5_EUTLA</name>
<protein>
    <submittedName>
        <fullName evidence="4">Putative fad binding domain-containing protein</fullName>
    </submittedName>
</protein>
<dbReference type="STRING" id="1287681.M7SMS5"/>
<feature type="domain" description="FAD-binding PCMH-type" evidence="3">
    <location>
        <begin position="1"/>
        <end position="182"/>
    </location>
</feature>
<dbReference type="HOGENOM" id="CLU_973277_0_0_1"/>
<dbReference type="Pfam" id="PF01565">
    <property type="entry name" value="FAD_binding_4"/>
    <property type="match status" value="1"/>
</dbReference>
<dbReference type="AlphaFoldDB" id="M7SMS5"/>
<dbReference type="EMBL" id="KB706854">
    <property type="protein sequence ID" value="EMR65512.1"/>
    <property type="molecule type" value="Genomic_DNA"/>
</dbReference>
<dbReference type="OrthoDB" id="9983560at2759"/>
<dbReference type="InterPro" id="IPR050432">
    <property type="entry name" value="FAD-linked_Oxidoreductases_BP"/>
</dbReference>
<dbReference type="InterPro" id="IPR016166">
    <property type="entry name" value="FAD-bd_PCMH"/>
</dbReference>
<evidence type="ECO:0000259" key="3">
    <source>
        <dbReference type="PROSITE" id="PS51387"/>
    </source>
</evidence>
<dbReference type="PANTHER" id="PTHR13878:SF91">
    <property type="entry name" value="FAD BINDING DOMAIN PROTEIN (AFU_ORTHOLOGUE AFUA_6G12070)-RELATED"/>
    <property type="match status" value="1"/>
</dbReference>
<gene>
    <name evidence="4" type="ORF">UCREL1_7512</name>
</gene>
<dbReference type="SUPFAM" id="SSF56176">
    <property type="entry name" value="FAD-binding/transporter-associated domain-like"/>
    <property type="match status" value="1"/>
</dbReference>
<accession>M7SMS5</accession>